<evidence type="ECO:0000256" key="2">
    <source>
        <dbReference type="SAM" id="SignalP"/>
    </source>
</evidence>
<proteinExistence type="predicted"/>
<protein>
    <submittedName>
        <fullName evidence="4">ABC transporter substrate-binding protein</fullName>
    </submittedName>
</protein>
<gene>
    <name evidence="4" type="ORF">GCM10023340_00530</name>
</gene>
<comment type="caution">
    <text evidence="4">The sequence shown here is derived from an EMBL/GenBank/DDBJ whole genome shotgun (WGS) entry which is preliminary data.</text>
</comment>
<dbReference type="PIRSF" id="PIRSF002741">
    <property type="entry name" value="MppA"/>
    <property type="match status" value="1"/>
</dbReference>
<feature type="region of interest" description="Disordered" evidence="1">
    <location>
        <begin position="38"/>
        <end position="60"/>
    </location>
</feature>
<keyword evidence="2" id="KW-0732">Signal</keyword>
<name>A0ABP9PA87_9ACTN</name>
<dbReference type="InterPro" id="IPR030678">
    <property type="entry name" value="Peptide/Ni-bd"/>
</dbReference>
<dbReference type="InterPro" id="IPR039424">
    <property type="entry name" value="SBP_5"/>
</dbReference>
<dbReference type="InterPro" id="IPR000914">
    <property type="entry name" value="SBP_5_dom"/>
</dbReference>
<evidence type="ECO:0000313" key="5">
    <source>
        <dbReference type="Proteomes" id="UP001500221"/>
    </source>
</evidence>
<evidence type="ECO:0000313" key="4">
    <source>
        <dbReference type="EMBL" id="GAA5140421.1"/>
    </source>
</evidence>
<dbReference type="EMBL" id="BAABKG010000001">
    <property type="protein sequence ID" value="GAA5140421.1"/>
    <property type="molecule type" value="Genomic_DNA"/>
</dbReference>
<feature type="domain" description="Solute-binding protein family 5" evidence="3">
    <location>
        <begin position="102"/>
        <end position="418"/>
    </location>
</feature>
<dbReference type="PANTHER" id="PTHR30290">
    <property type="entry name" value="PERIPLASMIC BINDING COMPONENT OF ABC TRANSPORTER"/>
    <property type="match status" value="1"/>
</dbReference>
<dbReference type="Proteomes" id="UP001500221">
    <property type="component" value="Unassembled WGS sequence"/>
</dbReference>
<evidence type="ECO:0000256" key="1">
    <source>
        <dbReference type="SAM" id="MobiDB-lite"/>
    </source>
</evidence>
<dbReference type="Gene3D" id="3.10.105.10">
    <property type="entry name" value="Dipeptide-binding Protein, Domain 3"/>
    <property type="match status" value="1"/>
</dbReference>
<dbReference type="SUPFAM" id="SSF53850">
    <property type="entry name" value="Periplasmic binding protein-like II"/>
    <property type="match status" value="1"/>
</dbReference>
<reference evidence="5" key="1">
    <citation type="journal article" date="2019" name="Int. J. Syst. Evol. Microbiol.">
        <title>The Global Catalogue of Microorganisms (GCM) 10K type strain sequencing project: providing services to taxonomists for standard genome sequencing and annotation.</title>
        <authorList>
            <consortium name="The Broad Institute Genomics Platform"/>
            <consortium name="The Broad Institute Genome Sequencing Center for Infectious Disease"/>
            <person name="Wu L."/>
            <person name="Ma J."/>
        </authorList>
    </citation>
    <scope>NUCLEOTIDE SEQUENCE [LARGE SCALE GENOMIC DNA]</scope>
    <source>
        <strain evidence="5">JCM 18459</strain>
    </source>
</reference>
<sequence>MTTPPSVRRRRSTASRVTAALAALAALALVATGCESAVEAQSGGGGDDAAGGEPQSGGVLQVGTTSDLVPAGLFTNSSQTTDVLVGQVYDSLIDYPLDSLDPQPRLATAWETSEDGREVTVDLRDDVTFHDGSDFTSDDVRFSIETWADPTWTVQFQRTAAAVTGFDTSDPNKIVLSFDRPISNLLDLFDVMPIIDEESFDADATGQTYVGTGPFTFESWTPGSKIVLNRNDDYWDGAPYLDGVQINIVPDAQSVVSQLRSGQLDTILGMTNRDAESLGEAGGFTVHPFEGSERHTYVGTNVTNPALKDVRVRQAIALAVDKERIVEEVYRGVGRPISLPWPEYSPAYDAEKDATYSRDVARAKELVAEVGDIPTLPLEYSTALANHEAIAQIVQDNLAEIGIEVTLQPNEQPDHIEKLIGGTFPGLWILDHAYAQYTPSTLAVTAYPFNAEKNSSNFVDDTYKADAVAAWEQVDPSSPEAVEAYAKLSDDLLENLFLIELSTTTFQAVTSNDVHDFTWSKRSEPVLAKTWLSS</sequence>
<accession>A0ABP9PA87</accession>
<feature type="signal peptide" evidence="2">
    <location>
        <begin position="1"/>
        <end position="36"/>
    </location>
</feature>
<dbReference type="Pfam" id="PF00496">
    <property type="entry name" value="SBP_bac_5"/>
    <property type="match status" value="1"/>
</dbReference>
<feature type="chain" id="PRO_5047398808" evidence="2">
    <location>
        <begin position="37"/>
        <end position="534"/>
    </location>
</feature>
<organism evidence="4 5">
    <name type="scientific">Nocardioides marinquilinus</name>
    <dbReference type="NCBI Taxonomy" id="1210400"/>
    <lineage>
        <taxon>Bacteria</taxon>
        <taxon>Bacillati</taxon>
        <taxon>Actinomycetota</taxon>
        <taxon>Actinomycetes</taxon>
        <taxon>Propionibacteriales</taxon>
        <taxon>Nocardioidaceae</taxon>
        <taxon>Nocardioides</taxon>
    </lineage>
</organism>
<dbReference type="RefSeq" id="WP_345453072.1">
    <property type="nucleotide sequence ID" value="NZ_BAABKG010000001.1"/>
</dbReference>
<keyword evidence="5" id="KW-1185">Reference proteome</keyword>
<evidence type="ECO:0000259" key="3">
    <source>
        <dbReference type="Pfam" id="PF00496"/>
    </source>
</evidence>
<dbReference type="CDD" id="cd00995">
    <property type="entry name" value="PBP2_NikA_DppA_OppA_like"/>
    <property type="match status" value="1"/>
</dbReference>
<dbReference type="Gene3D" id="3.40.190.10">
    <property type="entry name" value="Periplasmic binding protein-like II"/>
    <property type="match status" value="1"/>
</dbReference>